<dbReference type="AlphaFoldDB" id="A0A4V6DW89"/>
<dbReference type="EMBL" id="NXLZ01000005">
    <property type="protein sequence ID" value="TKX31152.1"/>
    <property type="molecule type" value="Genomic_DNA"/>
</dbReference>
<reference evidence="1 2" key="1">
    <citation type="submission" date="2018-05" db="EMBL/GenBank/DDBJ databases">
        <title>Novel Campyloabacter and Helicobacter Species and Strains.</title>
        <authorList>
            <person name="Mannion A.J."/>
            <person name="Shen Z."/>
            <person name="Fox J.G."/>
        </authorList>
    </citation>
    <scope>NUCLEOTIDE SEQUENCE [LARGE SCALE GENOMIC DNA]</scope>
    <source>
        <strain evidence="2">MIT17-664</strain>
    </source>
</reference>
<name>A0A4V6DW89_9BACT</name>
<comment type="caution">
    <text evidence="1">The sequence shown here is derived from an EMBL/GenBank/DDBJ whole genome shotgun (WGS) entry which is preliminary data.</text>
</comment>
<protein>
    <submittedName>
        <fullName evidence="1">Uncharacterized protein</fullName>
    </submittedName>
</protein>
<evidence type="ECO:0000313" key="2">
    <source>
        <dbReference type="Proteomes" id="UP000308838"/>
    </source>
</evidence>
<evidence type="ECO:0000313" key="1">
    <source>
        <dbReference type="EMBL" id="TKX31152.1"/>
    </source>
</evidence>
<sequence>MLPLILGIGAIGYAGVKLKKWYDQTKEENAYWIDSPKDVISEMICNATKVAEEKIDALDDKALKIFDKIDEILYNKVEYLSSHTSNLNIKEDLNNISKEQNELIQRNYKTNLLRHGICKFNDRRNGFNNDKSRQGSNRFYFGSIR</sequence>
<proteinExistence type="predicted"/>
<organism evidence="1 2">
    <name type="scientific">Campylobacter estrildidarum</name>
    <dbReference type="NCBI Taxonomy" id="2510189"/>
    <lineage>
        <taxon>Bacteria</taxon>
        <taxon>Pseudomonadati</taxon>
        <taxon>Campylobacterota</taxon>
        <taxon>Epsilonproteobacteria</taxon>
        <taxon>Campylobacterales</taxon>
        <taxon>Campylobacteraceae</taxon>
        <taxon>Campylobacter</taxon>
    </lineage>
</organism>
<dbReference type="OrthoDB" id="5356867at2"/>
<dbReference type="Proteomes" id="UP000308838">
    <property type="component" value="Unassembled WGS sequence"/>
</dbReference>
<keyword evidence="2" id="KW-1185">Reference proteome</keyword>
<accession>A0A4V6DW89</accession>
<dbReference type="RefSeq" id="WP_137620566.1">
    <property type="nucleotide sequence ID" value="NZ_NXLZ01000005.1"/>
</dbReference>
<gene>
    <name evidence="1" type="ORF">CQA69_04255</name>
</gene>